<dbReference type="PROSITE" id="PS50043">
    <property type="entry name" value="HTH_LUXR_2"/>
    <property type="match status" value="1"/>
</dbReference>
<dbReference type="Gene3D" id="1.10.10.10">
    <property type="entry name" value="Winged helix-like DNA-binding domain superfamily/Winged helix DNA-binding domain"/>
    <property type="match status" value="1"/>
</dbReference>
<evidence type="ECO:0000313" key="5">
    <source>
        <dbReference type="EMBL" id="CAB4734173.1"/>
    </source>
</evidence>
<feature type="domain" description="HTH luxR-type" evidence="4">
    <location>
        <begin position="259"/>
        <end position="322"/>
    </location>
</feature>
<dbReference type="GO" id="GO:0003677">
    <property type="term" value="F:DNA binding"/>
    <property type="evidence" value="ECO:0007669"/>
    <property type="project" value="UniProtKB-KW"/>
</dbReference>
<accession>A0A6J6SHF8</accession>
<dbReference type="SMART" id="SM00421">
    <property type="entry name" value="HTH_LUXR"/>
    <property type="match status" value="1"/>
</dbReference>
<keyword evidence="1" id="KW-0805">Transcription regulation</keyword>
<dbReference type="PANTHER" id="PTHR44688">
    <property type="entry name" value="DNA-BINDING TRANSCRIPTIONAL ACTIVATOR DEVR_DOSR"/>
    <property type="match status" value="1"/>
</dbReference>
<dbReference type="InterPro" id="IPR036388">
    <property type="entry name" value="WH-like_DNA-bd_sf"/>
</dbReference>
<dbReference type="GO" id="GO:0006355">
    <property type="term" value="P:regulation of DNA-templated transcription"/>
    <property type="evidence" value="ECO:0007669"/>
    <property type="project" value="InterPro"/>
</dbReference>
<reference evidence="5" key="1">
    <citation type="submission" date="2020-05" db="EMBL/GenBank/DDBJ databases">
        <authorList>
            <person name="Chiriac C."/>
            <person name="Salcher M."/>
            <person name="Ghai R."/>
            <person name="Kavagutti S V."/>
        </authorList>
    </citation>
    <scope>NUCLEOTIDE SEQUENCE</scope>
</reference>
<dbReference type="PRINTS" id="PR00038">
    <property type="entry name" value="HTHLUXR"/>
</dbReference>
<keyword evidence="2" id="KW-0238">DNA-binding</keyword>
<gene>
    <name evidence="5" type="ORF">UFOPK2579_02771</name>
</gene>
<protein>
    <submittedName>
        <fullName evidence="5">Unannotated protein</fullName>
    </submittedName>
</protein>
<dbReference type="EMBL" id="CAEZXR010000451">
    <property type="protein sequence ID" value="CAB4734173.1"/>
    <property type="molecule type" value="Genomic_DNA"/>
</dbReference>
<dbReference type="SUPFAM" id="SSF48452">
    <property type="entry name" value="TPR-like"/>
    <property type="match status" value="1"/>
</dbReference>
<sequence>MQALEATTSQLHDALRALRAGRVRESLDVLATLRAGDLDLPEQTMVLAALIDARLARGDLADALGLGDELDALALDPTVHRDSAALAHHARGELAAALSDHVAAAEHYLAAGNLAPDSDPETLPWRAGLALALVRTGRPREAQERVLEHVAVARASGSAYALAHALRTQASVDATGQRIDLLEAAQAALAHVSAERLAAQIDTDLAGLLLLSNRPDAAATSLLLLRNAEAYAGRQEQWPLQSRVRRLLERLGEQPHRVQSEALASLTASERRVAQLAASGLTNRLIAAELVVTIKAVEWHLSHVYRKLGIASRTRLAATLGS</sequence>
<keyword evidence="3" id="KW-0804">Transcription</keyword>
<evidence type="ECO:0000256" key="3">
    <source>
        <dbReference type="ARBA" id="ARBA00023163"/>
    </source>
</evidence>
<dbReference type="InterPro" id="IPR000792">
    <property type="entry name" value="Tscrpt_reg_LuxR_C"/>
</dbReference>
<dbReference type="CDD" id="cd06170">
    <property type="entry name" value="LuxR_C_like"/>
    <property type="match status" value="1"/>
</dbReference>
<name>A0A6J6SHF8_9ZZZZ</name>
<evidence type="ECO:0000256" key="1">
    <source>
        <dbReference type="ARBA" id="ARBA00023015"/>
    </source>
</evidence>
<dbReference type="PANTHER" id="PTHR44688:SF16">
    <property type="entry name" value="DNA-BINDING TRANSCRIPTIONAL ACTIVATOR DEVR_DOSR"/>
    <property type="match status" value="1"/>
</dbReference>
<evidence type="ECO:0000256" key="2">
    <source>
        <dbReference type="ARBA" id="ARBA00023125"/>
    </source>
</evidence>
<dbReference type="Gene3D" id="1.25.40.10">
    <property type="entry name" value="Tetratricopeptide repeat domain"/>
    <property type="match status" value="1"/>
</dbReference>
<organism evidence="5">
    <name type="scientific">freshwater metagenome</name>
    <dbReference type="NCBI Taxonomy" id="449393"/>
    <lineage>
        <taxon>unclassified sequences</taxon>
        <taxon>metagenomes</taxon>
        <taxon>ecological metagenomes</taxon>
    </lineage>
</organism>
<dbReference type="SUPFAM" id="SSF46894">
    <property type="entry name" value="C-terminal effector domain of the bipartite response regulators"/>
    <property type="match status" value="1"/>
</dbReference>
<dbReference type="InterPro" id="IPR016032">
    <property type="entry name" value="Sig_transdc_resp-reg_C-effctor"/>
</dbReference>
<dbReference type="Pfam" id="PF00196">
    <property type="entry name" value="GerE"/>
    <property type="match status" value="1"/>
</dbReference>
<dbReference type="AlphaFoldDB" id="A0A6J6SHF8"/>
<dbReference type="InterPro" id="IPR011990">
    <property type="entry name" value="TPR-like_helical_dom_sf"/>
</dbReference>
<proteinExistence type="predicted"/>
<evidence type="ECO:0000259" key="4">
    <source>
        <dbReference type="PROSITE" id="PS50043"/>
    </source>
</evidence>